<dbReference type="SUPFAM" id="SSF53850">
    <property type="entry name" value="Periplasmic binding protein-like II"/>
    <property type="match status" value="1"/>
</dbReference>
<accession>A0A1H9P960</accession>
<evidence type="ECO:0000256" key="1">
    <source>
        <dbReference type="ARBA" id="ARBA00009437"/>
    </source>
</evidence>
<comment type="similarity">
    <text evidence="1">Belongs to the LysR transcriptional regulatory family.</text>
</comment>
<keyword evidence="4" id="KW-1185">Reference proteome</keyword>
<evidence type="ECO:0000313" key="4">
    <source>
        <dbReference type="Proteomes" id="UP000198505"/>
    </source>
</evidence>
<dbReference type="GO" id="GO:0043565">
    <property type="term" value="F:sequence-specific DNA binding"/>
    <property type="evidence" value="ECO:0007669"/>
    <property type="project" value="TreeGrafter"/>
</dbReference>
<feature type="domain" description="LysR substrate-binding" evidence="2">
    <location>
        <begin position="37"/>
        <end position="209"/>
    </location>
</feature>
<dbReference type="InterPro" id="IPR058163">
    <property type="entry name" value="LysR-type_TF_proteobact-type"/>
</dbReference>
<dbReference type="InterPro" id="IPR005119">
    <property type="entry name" value="LysR_subst-bd"/>
</dbReference>
<dbReference type="Proteomes" id="UP000198505">
    <property type="component" value="Unassembled WGS sequence"/>
</dbReference>
<organism evidence="3 4">
    <name type="scientific">Vreelandella subterranea</name>
    <dbReference type="NCBI Taxonomy" id="416874"/>
    <lineage>
        <taxon>Bacteria</taxon>
        <taxon>Pseudomonadati</taxon>
        <taxon>Pseudomonadota</taxon>
        <taxon>Gammaproteobacteria</taxon>
        <taxon>Oceanospirillales</taxon>
        <taxon>Halomonadaceae</taxon>
        <taxon>Vreelandella</taxon>
    </lineage>
</organism>
<dbReference type="Pfam" id="PF03466">
    <property type="entry name" value="LysR_substrate"/>
    <property type="match status" value="1"/>
</dbReference>
<sequence length="221" mass="24009">MLPTPVHEVVNCVRGHGAPGFDDGGCRRGARDPTDDLAAGSGFTHLCLLPLLPALKQAFPTLTFKLVTVDRADDPELQAADVAIRFGPYIPQEEGVLLAKEAVFPVCSPDYAQAQGLKGTLTTAQLSRLALLHQDIKDPRWLDWAQWCQHAGMGLPTPRDEVFAYHNYALLLNAALAHQGVALTAICVVCGTQGDVMFPLLDEAFGKEVFTISYERKNART</sequence>
<gene>
    <name evidence="3" type="ORF">SAMN04487958_101150</name>
</gene>
<dbReference type="Gene3D" id="3.40.190.10">
    <property type="entry name" value="Periplasmic binding protein-like II"/>
    <property type="match status" value="2"/>
</dbReference>
<evidence type="ECO:0000259" key="2">
    <source>
        <dbReference type="Pfam" id="PF03466"/>
    </source>
</evidence>
<proteinExistence type="inferred from homology"/>
<dbReference type="PANTHER" id="PTHR30537:SF26">
    <property type="entry name" value="GLYCINE CLEAVAGE SYSTEM TRANSCRIPTIONAL ACTIVATOR"/>
    <property type="match status" value="1"/>
</dbReference>
<reference evidence="4" key="1">
    <citation type="submission" date="2016-10" db="EMBL/GenBank/DDBJ databases">
        <authorList>
            <person name="Varghese N."/>
            <person name="Submissions S."/>
        </authorList>
    </citation>
    <scope>NUCLEOTIDE SEQUENCE [LARGE SCALE GENOMIC DNA]</scope>
    <source>
        <strain evidence="4">CGMCC 1.6495</strain>
    </source>
</reference>
<dbReference type="GO" id="GO:0003700">
    <property type="term" value="F:DNA-binding transcription factor activity"/>
    <property type="evidence" value="ECO:0007669"/>
    <property type="project" value="TreeGrafter"/>
</dbReference>
<dbReference type="GO" id="GO:0006351">
    <property type="term" value="P:DNA-templated transcription"/>
    <property type="evidence" value="ECO:0007669"/>
    <property type="project" value="TreeGrafter"/>
</dbReference>
<dbReference type="STRING" id="416874.SAMN04487958_101150"/>
<dbReference type="PANTHER" id="PTHR30537">
    <property type="entry name" value="HTH-TYPE TRANSCRIPTIONAL REGULATOR"/>
    <property type="match status" value="1"/>
</dbReference>
<protein>
    <submittedName>
        <fullName evidence="3">LysR substrate binding domain-containing protein</fullName>
    </submittedName>
</protein>
<dbReference type="AlphaFoldDB" id="A0A1H9P960"/>
<evidence type="ECO:0000313" key="3">
    <source>
        <dbReference type="EMBL" id="SER44794.1"/>
    </source>
</evidence>
<name>A0A1H9P960_9GAMM</name>
<dbReference type="EMBL" id="FOGS01000001">
    <property type="protein sequence ID" value="SER44794.1"/>
    <property type="molecule type" value="Genomic_DNA"/>
</dbReference>